<feature type="region of interest" description="Disordered" evidence="4">
    <location>
        <begin position="134"/>
        <end position="209"/>
    </location>
</feature>
<dbReference type="InterPro" id="IPR051579">
    <property type="entry name" value="DDR_Transcriptional_Reg"/>
</dbReference>
<dbReference type="AlphaFoldDB" id="A0A6A5ZWR6"/>
<dbReference type="PANTHER" id="PTHR23196:SF1">
    <property type="entry name" value="PAX-INTERACTING PROTEIN 1"/>
    <property type="match status" value="1"/>
</dbReference>
<feature type="compositionally biased region" description="Basic and acidic residues" evidence="4">
    <location>
        <begin position="156"/>
        <end position="171"/>
    </location>
</feature>
<dbReference type="PROSITE" id="PS50172">
    <property type="entry name" value="BRCT"/>
    <property type="match status" value="1"/>
</dbReference>
<dbReference type="Gene3D" id="3.40.50.10190">
    <property type="entry name" value="BRCT domain"/>
    <property type="match status" value="2"/>
</dbReference>
<protein>
    <recommendedName>
        <fullName evidence="5">BRCT domain-containing protein</fullName>
    </recommendedName>
</protein>
<comment type="subcellular location">
    <subcellularLocation>
        <location evidence="1">Nucleus</location>
    </subcellularLocation>
</comment>
<evidence type="ECO:0000313" key="6">
    <source>
        <dbReference type="EMBL" id="KAF2122721.1"/>
    </source>
</evidence>
<proteinExistence type="predicted"/>
<feature type="domain" description="BRCT" evidence="5">
    <location>
        <begin position="397"/>
        <end position="482"/>
    </location>
</feature>
<dbReference type="OrthoDB" id="342264at2759"/>
<keyword evidence="7" id="KW-1185">Reference proteome</keyword>
<evidence type="ECO:0000256" key="3">
    <source>
        <dbReference type="ARBA" id="ARBA00023242"/>
    </source>
</evidence>
<reference evidence="6" key="1">
    <citation type="journal article" date="2020" name="Stud. Mycol.">
        <title>101 Dothideomycetes genomes: a test case for predicting lifestyles and emergence of pathogens.</title>
        <authorList>
            <person name="Haridas S."/>
            <person name="Albert R."/>
            <person name="Binder M."/>
            <person name="Bloem J."/>
            <person name="Labutti K."/>
            <person name="Salamov A."/>
            <person name="Andreopoulos B."/>
            <person name="Baker S."/>
            <person name="Barry K."/>
            <person name="Bills G."/>
            <person name="Bluhm B."/>
            <person name="Cannon C."/>
            <person name="Castanera R."/>
            <person name="Culley D."/>
            <person name="Daum C."/>
            <person name="Ezra D."/>
            <person name="Gonzalez J."/>
            <person name="Henrissat B."/>
            <person name="Kuo A."/>
            <person name="Liang C."/>
            <person name="Lipzen A."/>
            <person name="Lutzoni F."/>
            <person name="Magnuson J."/>
            <person name="Mondo S."/>
            <person name="Nolan M."/>
            <person name="Ohm R."/>
            <person name="Pangilinan J."/>
            <person name="Park H.-J."/>
            <person name="Ramirez L."/>
            <person name="Alfaro M."/>
            <person name="Sun H."/>
            <person name="Tritt A."/>
            <person name="Yoshinaga Y."/>
            <person name="Zwiers L.-H."/>
            <person name="Turgeon B."/>
            <person name="Goodwin S."/>
            <person name="Spatafora J."/>
            <person name="Crous P."/>
            <person name="Grigoriev I."/>
        </authorList>
    </citation>
    <scope>NUCLEOTIDE SEQUENCE</scope>
    <source>
        <strain evidence="6">CBS 627.86</strain>
    </source>
</reference>
<dbReference type="GO" id="GO:0005634">
    <property type="term" value="C:nucleus"/>
    <property type="evidence" value="ECO:0007669"/>
    <property type="project" value="UniProtKB-SubCell"/>
</dbReference>
<gene>
    <name evidence="6" type="ORF">BDV96DRAFT_639289</name>
</gene>
<evidence type="ECO:0000256" key="1">
    <source>
        <dbReference type="ARBA" id="ARBA00004123"/>
    </source>
</evidence>
<dbReference type="CDD" id="cd18432">
    <property type="entry name" value="BRCT_PAXIP1_rpt6_like"/>
    <property type="match status" value="1"/>
</dbReference>
<feature type="compositionally biased region" description="Acidic residues" evidence="4">
    <location>
        <begin position="172"/>
        <end position="184"/>
    </location>
</feature>
<dbReference type="PANTHER" id="PTHR23196">
    <property type="entry name" value="PAX TRANSCRIPTION ACTIVATION DOMAIN INTERACTING PROTEIN"/>
    <property type="match status" value="1"/>
</dbReference>
<evidence type="ECO:0000259" key="5">
    <source>
        <dbReference type="PROSITE" id="PS50172"/>
    </source>
</evidence>
<keyword evidence="2" id="KW-0227">DNA damage</keyword>
<organism evidence="6 7">
    <name type="scientific">Lophiotrema nucula</name>
    <dbReference type="NCBI Taxonomy" id="690887"/>
    <lineage>
        <taxon>Eukaryota</taxon>
        <taxon>Fungi</taxon>
        <taxon>Dikarya</taxon>
        <taxon>Ascomycota</taxon>
        <taxon>Pezizomycotina</taxon>
        <taxon>Dothideomycetes</taxon>
        <taxon>Pleosporomycetidae</taxon>
        <taxon>Pleosporales</taxon>
        <taxon>Lophiotremataceae</taxon>
        <taxon>Lophiotrema</taxon>
    </lineage>
</organism>
<evidence type="ECO:0000313" key="7">
    <source>
        <dbReference type="Proteomes" id="UP000799770"/>
    </source>
</evidence>
<name>A0A6A5ZWR6_9PLEO</name>
<dbReference type="SMART" id="SM00292">
    <property type="entry name" value="BRCT"/>
    <property type="match status" value="2"/>
</dbReference>
<dbReference type="EMBL" id="ML977310">
    <property type="protein sequence ID" value="KAF2122721.1"/>
    <property type="molecule type" value="Genomic_DNA"/>
</dbReference>
<dbReference type="InterPro" id="IPR036420">
    <property type="entry name" value="BRCT_dom_sf"/>
</dbReference>
<feature type="region of interest" description="Disordered" evidence="4">
    <location>
        <begin position="300"/>
        <end position="395"/>
    </location>
</feature>
<dbReference type="InterPro" id="IPR001357">
    <property type="entry name" value="BRCT_dom"/>
</dbReference>
<accession>A0A6A5ZWR6</accession>
<dbReference type="GO" id="GO:0006974">
    <property type="term" value="P:DNA damage response"/>
    <property type="evidence" value="ECO:0007669"/>
    <property type="project" value="UniProtKB-KW"/>
</dbReference>
<evidence type="ECO:0000256" key="4">
    <source>
        <dbReference type="SAM" id="MobiDB-lite"/>
    </source>
</evidence>
<sequence length="614" mass="67688">MPWSLVEKKSATCLKLLAEQNYNISTPGDPNNAVLVITSEDDVKPDTKGRLSKATSNKPYYIFSQLTKILGVLPAGVKLEAVNVDLVIQDVAKPSARYYRLLKRREGRSEIIFLREGDMIRLDSFCIRLESDPAEVQVNSSGTGEAGAEVPESDDQPIHEAVSKDEPHEAMEETDDDDDDDEDLDRTPTNGTSQSRHIRPRITPDPSIPRTEIVQETPAINRTFQVPEADMGTYVPKTNLVENTPPPASDLAPSGPEMFSTAPMKSELDEVMKDVIRDSGHASSNDLDDTKTTLHMADGTLTASNREFDEGTKKIPQVRMSKNKPPSKRPSEADEEDEREQEPSPRPAKRAKTGKTNVVAVPTPKRKTRGSTPAEPTSAAVESQASAKDDALYSGPKPRVAFSNSEIYDGSQFLKFLTKHGGKKVQSVKGDECNVLCVRDGPLKKSMKLLLCIALGIPIVTDEWLKHSAKQGKLLALEFYMPSVPDQEKEWNTSLDEVLGNKQDTLFNGYTIYFTPTLKKAYHPFSEAEDVCRAAGAVKAASKITKDLNLENTIVLASDEDDDAVALAENGFSCYTKDLLTLSILRGKLDLDSEDFKIIPRNSQPKKKGRPRKS</sequence>
<feature type="compositionally biased region" description="Polar residues" evidence="4">
    <location>
        <begin position="370"/>
        <end position="386"/>
    </location>
</feature>
<keyword evidence="3" id="KW-0539">Nucleus</keyword>
<evidence type="ECO:0000256" key="2">
    <source>
        <dbReference type="ARBA" id="ARBA00022763"/>
    </source>
</evidence>
<dbReference type="SUPFAM" id="SSF52113">
    <property type="entry name" value="BRCT domain"/>
    <property type="match status" value="1"/>
</dbReference>
<dbReference type="CDD" id="cd17744">
    <property type="entry name" value="BRCT_MDC1_rpt1"/>
    <property type="match status" value="1"/>
</dbReference>
<dbReference type="Proteomes" id="UP000799770">
    <property type="component" value="Unassembled WGS sequence"/>
</dbReference>